<dbReference type="AlphaFoldDB" id="A0A9D9N8L4"/>
<sequence>MKALKDFKDERLSKQEMGNVVGGILYCCSVVKGEITTVSYHEFNPVEMSQWVADKWMEPGVTFVRCLDTKLFEGMHPMD</sequence>
<reference evidence="1" key="1">
    <citation type="submission" date="2020-10" db="EMBL/GenBank/DDBJ databases">
        <authorList>
            <person name="Gilroy R."/>
        </authorList>
    </citation>
    <scope>NUCLEOTIDE SEQUENCE</scope>
    <source>
        <strain evidence="1">10037</strain>
    </source>
</reference>
<dbReference type="EMBL" id="JADIME010000005">
    <property type="protein sequence ID" value="MBO8464446.1"/>
    <property type="molecule type" value="Genomic_DNA"/>
</dbReference>
<accession>A0A9D9N8L4</accession>
<dbReference type="Proteomes" id="UP000823597">
    <property type="component" value="Unassembled WGS sequence"/>
</dbReference>
<gene>
    <name evidence="1" type="ORF">IAB93_00435</name>
</gene>
<proteinExistence type="predicted"/>
<name>A0A9D9N8L4_9BACT</name>
<evidence type="ECO:0000313" key="2">
    <source>
        <dbReference type="Proteomes" id="UP000823597"/>
    </source>
</evidence>
<organism evidence="1 2">
    <name type="scientific">Candidatus Merdivivens pullistercoris</name>
    <dbReference type="NCBI Taxonomy" id="2840873"/>
    <lineage>
        <taxon>Bacteria</taxon>
        <taxon>Pseudomonadati</taxon>
        <taxon>Bacteroidota</taxon>
        <taxon>Bacteroidia</taxon>
        <taxon>Bacteroidales</taxon>
        <taxon>Muribaculaceae</taxon>
        <taxon>Muribaculaceae incertae sedis</taxon>
        <taxon>Candidatus Merdivivens</taxon>
    </lineage>
</organism>
<comment type="caution">
    <text evidence="1">The sequence shown here is derived from an EMBL/GenBank/DDBJ whole genome shotgun (WGS) entry which is preliminary data.</text>
</comment>
<protein>
    <submittedName>
        <fullName evidence="1">Uncharacterized protein</fullName>
    </submittedName>
</protein>
<evidence type="ECO:0000313" key="1">
    <source>
        <dbReference type="EMBL" id="MBO8464446.1"/>
    </source>
</evidence>
<reference evidence="1" key="2">
    <citation type="journal article" date="2021" name="PeerJ">
        <title>Extensive microbial diversity within the chicken gut microbiome revealed by metagenomics and culture.</title>
        <authorList>
            <person name="Gilroy R."/>
            <person name="Ravi A."/>
            <person name="Getino M."/>
            <person name="Pursley I."/>
            <person name="Horton D.L."/>
            <person name="Alikhan N.F."/>
            <person name="Baker D."/>
            <person name="Gharbi K."/>
            <person name="Hall N."/>
            <person name="Watson M."/>
            <person name="Adriaenssens E.M."/>
            <person name="Foster-Nyarko E."/>
            <person name="Jarju S."/>
            <person name="Secka A."/>
            <person name="Antonio M."/>
            <person name="Oren A."/>
            <person name="Chaudhuri R.R."/>
            <person name="La Ragione R."/>
            <person name="Hildebrand F."/>
            <person name="Pallen M.J."/>
        </authorList>
    </citation>
    <scope>NUCLEOTIDE SEQUENCE</scope>
    <source>
        <strain evidence="1">10037</strain>
    </source>
</reference>